<dbReference type="Proteomes" id="UP000281553">
    <property type="component" value="Unassembled WGS sequence"/>
</dbReference>
<sequence length="66" mass="7856">MTEESTLSAEMQLETLFCLNRELQEESAARMYSLEMELRQVKADYSRINADLTKRKLRLEQLESRK</sequence>
<reference evidence="1 2" key="1">
    <citation type="submission" date="2018-11" db="EMBL/GenBank/DDBJ databases">
        <authorList>
            <consortium name="Pathogen Informatics"/>
        </authorList>
    </citation>
    <scope>NUCLEOTIDE SEQUENCE [LARGE SCALE GENOMIC DNA]</scope>
</reference>
<dbReference type="AlphaFoldDB" id="A0A3P7P357"/>
<gene>
    <name evidence="1" type="ORF">DILT_LOCUS8237</name>
</gene>
<accession>A0A3P7P357</accession>
<protein>
    <submittedName>
        <fullName evidence="1">Uncharacterized protein</fullName>
    </submittedName>
</protein>
<evidence type="ECO:0000313" key="1">
    <source>
        <dbReference type="EMBL" id="VDN12406.1"/>
    </source>
</evidence>
<dbReference type="EMBL" id="UYRU01053815">
    <property type="protein sequence ID" value="VDN12406.1"/>
    <property type="molecule type" value="Genomic_DNA"/>
</dbReference>
<name>A0A3P7P357_DIBLA</name>
<proteinExistence type="predicted"/>
<evidence type="ECO:0000313" key="2">
    <source>
        <dbReference type="Proteomes" id="UP000281553"/>
    </source>
</evidence>
<organism evidence="1 2">
    <name type="scientific">Dibothriocephalus latus</name>
    <name type="common">Fish tapeworm</name>
    <name type="synonym">Diphyllobothrium latum</name>
    <dbReference type="NCBI Taxonomy" id="60516"/>
    <lineage>
        <taxon>Eukaryota</taxon>
        <taxon>Metazoa</taxon>
        <taxon>Spiralia</taxon>
        <taxon>Lophotrochozoa</taxon>
        <taxon>Platyhelminthes</taxon>
        <taxon>Cestoda</taxon>
        <taxon>Eucestoda</taxon>
        <taxon>Diphyllobothriidea</taxon>
        <taxon>Diphyllobothriidae</taxon>
        <taxon>Dibothriocephalus</taxon>
    </lineage>
</organism>
<keyword evidence="2" id="KW-1185">Reference proteome</keyword>